<dbReference type="Proteomes" id="UP000657075">
    <property type="component" value="Unassembled WGS sequence"/>
</dbReference>
<organism evidence="2 3">
    <name type="scientific">Vulcanisaeta souniana JCM 11219</name>
    <dbReference type="NCBI Taxonomy" id="1293586"/>
    <lineage>
        <taxon>Archaea</taxon>
        <taxon>Thermoproteota</taxon>
        <taxon>Thermoprotei</taxon>
        <taxon>Thermoproteales</taxon>
        <taxon>Thermoproteaceae</taxon>
        <taxon>Vulcanisaeta</taxon>
    </lineage>
</organism>
<evidence type="ECO:0000313" key="1">
    <source>
        <dbReference type="EMBL" id="BDR93137.1"/>
    </source>
</evidence>
<reference evidence="1" key="4">
    <citation type="journal article" date="2023" name="Microbiol. Resour. Announc.">
        <title>Complete Genome Sequence of Vulcanisaeta souniana Strain IC-059, a Hyperthermophilic Archaeon Isolated from Hot Spring Water in Japan.</title>
        <authorList>
            <person name="Kato S."/>
            <person name="Itoh T."/>
            <person name="Wu L."/>
            <person name="Ma J."/>
            <person name="Ohkuma M."/>
        </authorList>
    </citation>
    <scope>NUCLEOTIDE SEQUENCE</scope>
    <source>
        <strain evidence="1">JCM 11219</strain>
    </source>
</reference>
<dbReference type="Proteomes" id="UP001060771">
    <property type="component" value="Chromosome"/>
</dbReference>
<dbReference type="EMBL" id="BMNM01000016">
    <property type="protein sequence ID" value="GGI87077.1"/>
    <property type="molecule type" value="Genomic_DNA"/>
</dbReference>
<sequence length="114" mass="13120">MALPTPPEPRDIKDRIVKRRSACSGPSCDSFAVWFGNEVAKYLWDHWNRELTRVGVNWQRFLSILSNHTQELIDWSIRNTLTWDDLVRILVSELSPGSTETATGRRGGIMDYIT</sequence>
<dbReference type="OrthoDB" id="101774at2157"/>
<proteinExistence type="predicted"/>
<name>A0A830E6C9_9CREN</name>
<dbReference type="RefSeq" id="WP_188604212.1">
    <property type="nucleotide sequence ID" value="NZ_AP026830.1"/>
</dbReference>
<evidence type="ECO:0000313" key="3">
    <source>
        <dbReference type="Proteomes" id="UP000657075"/>
    </source>
</evidence>
<reference evidence="2" key="1">
    <citation type="journal article" date="2014" name="Int. J. Syst. Evol. Microbiol.">
        <title>Complete genome sequence of Corynebacterium casei LMG S-19264T (=DSM 44701T), isolated from a smear-ripened cheese.</title>
        <authorList>
            <consortium name="US DOE Joint Genome Institute (JGI-PGF)"/>
            <person name="Walter F."/>
            <person name="Albersmeier A."/>
            <person name="Kalinowski J."/>
            <person name="Ruckert C."/>
        </authorList>
    </citation>
    <scope>NUCLEOTIDE SEQUENCE</scope>
    <source>
        <strain evidence="2">JCM 11219</strain>
    </source>
</reference>
<gene>
    <name evidence="2" type="ORF">GCM10007112_24960</name>
    <name evidence="1" type="ORF">Vsou_22300</name>
</gene>
<dbReference type="GeneID" id="76207772"/>
<reference evidence="2" key="2">
    <citation type="submission" date="2020-09" db="EMBL/GenBank/DDBJ databases">
        <authorList>
            <person name="Sun Q."/>
            <person name="Ohkuma M."/>
        </authorList>
    </citation>
    <scope>NUCLEOTIDE SEQUENCE</scope>
    <source>
        <strain evidence="2">JCM 11219</strain>
    </source>
</reference>
<evidence type="ECO:0000313" key="4">
    <source>
        <dbReference type="Proteomes" id="UP001060771"/>
    </source>
</evidence>
<dbReference type="EMBL" id="AP026830">
    <property type="protein sequence ID" value="BDR93137.1"/>
    <property type="molecule type" value="Genomic_DNA"/>
</dbReference>
<evidence type="ECO:0000313" key="2">
    <source>
        <dbReference type="EMBL" id="GGI87077.1"/>
    </source>
</evidence>
<accession>A0A830E6C9</accession>
<reference evidence="4" key="3">
    <citation type="submission" date="2022-09" db="EMBL/GenBank/DDBJ databases">
        <title>Complete genome sequence of Vulcanisaeta souniana.</title>
        <authorList>
            <person name="Kato S."/>
            <person name="Itoh T."/>
            <person name="Ohkuma M."/>
        </authorList>
    </citation>
    <scope>NUCLEOTIDE SEQUENCE [LARGE SCALE GENOMIC DNA]</scope>
    <source>
        <strain evidence="4">JCM 11219</strain>
    </source>
</reference>
<dbReference type="AlphaFoldDB" id="A0A830E6C9"/>
<keyword evidence="4" id="KW-1185">Reference proteome</keyword>
<protein>
    <submittedName>
        <fullName evidence="2">Uncharacterized protein</fullName>
    </submittedName>
</protein>